<dbReference type="AlphaFoldDB" id="A0A498QYG1"/>
<gene>
    <name evidence="2" type="ORF">LAUMK142_05349</name>
</gene>
<keyword evidence="1" id="KW-0812">Transmembrane</keyword>
<feature type="transmembrane region" description="Helical" evidence="1">
    <location>
        <begin position="6"/>
        <end position="25"/>
    </location>
</feature>
<evidence type="ECO:0000256" key="1">
    <source>
        <dbReference type="SAM" id="Phobius"/>
    </source>
</evidence>
<accession>A0A498QYG1</accession>
<reference evidence="2 3" key="1">
    <citation type="submission" date="2018-09" db="EMBL/GenBank/DDBJ databases">
        <authorList>
            <person name="Tagini F."/>
        </authorList>
    </citation>
    <scope>NUCLEOTIDE SEQUENCE [LARGE SCALE GENOMIC DNA]</scope>
    <source>
        <strain evidence="2 3">MK142</strain>
    </source>
</reference>
<dbReference type="EMBL" id="UPHU01000001">
    <property type="protein sequence ID" value="VBA56018.1"/>
    <property type="molecule type" value="Genomic_DNA"/>
</dbReference>
<sequence>MTPTAVVMMVVVMSPLWVQLAIELTRSISRKVNR</sequence>
<keyword evidence="1" id="KW-0472">Membrane</keyword>
<protein>
    <submittedName>
        <fullName evidence="2">Uncharacterized protein</fullName>
    </submittedName>
</protein>
<name>A0A498QYG1_9MYCO</name>
<proteinExistence type="predicted"/>
<keyword evidence="1" id="KW-1133">Transmembrane helix</keyword>
<organism evidence="2 3">
    <name type="scientific">Mycobacterium pseudokansasii</name>
    <dbReference type="NCBI Taxonomy" id="2341080"/>
    <lineage>
        <taxon>Bacteria</taxon>
        <taxon>Bacillati</taxon>
        <taxon>Actinomycetota</taxon>
        <taxon>Actinomycetes</taxon>
        <taxon>Mycobacteriales</taxon>
        <taxon>Mycobacteriaceae</taxon>
        <taxon>Mycobacterium</taxon>
    </lineage>
</organism>
<keyword evidence="3" id="KW-1185">Reference proteome</keyword>
<evidence type="ECO:0000313" key="2">
    <source>
        <dbReference type="EMBL" id="VBA56018.1"/>
    </source>
</evidence>
<dbReference type="Proteomes" id="UP000268285">
    <property type="component" value="Unassembled WGS sequence"/>
</dbReference>
<evidence type="ECO:0000313" key="3">
    <source>
        <dbReference type="Proteomes" id="UP000268285"/>
    </source>
</evidence>